<sequence length="153" mass="17192">EDKDLFYGLGFKEAGVPFLFQKIGSQNGPFINLIASNADWSNDKDERTLAALEELFFDIMQENIEKISPSKYRCRMDGTLHTSESNAFQHFRSTHRATVENTLSSLLDDIEEESQGYMFTKLAYSDFVYSPATCVPLQPTSTVPLPSVAAVHL</sequence>
<organism evidence="1">
    <name type="scientific">Physarum polycephalum</name>
    <name type="common">Many-headed slime mold</name>
    <name type="synonym">Badhamia polycephala</name>
    <dbReference type="NCBI Taxonomy" id="5791"/>
    <lineage>
        <taxon>Eukaryota</taxon>
        <taxon>Amoebozoa</taxon>
        <taxon>Evosea</taxon>
        <taxon>Eumycetozoa</taxon>
        <taxon>Myxogastria</taxon>
        <taxon>Myxogastromycetidae</taxon>
        <taxon>Physariida</taxon>
        <taxon>Physaraceae</taxon>
        <taxon>Physarum</taxon>
    </lineage>
</organism>
<name>Q207Y6_PHYPO</name>
<dbReference type="AlphaFoldDB" id="Q207Y6"/>
<dbReference type="EMBL" id="DQ407621">
    <property type="protein sequence ID" value="ABD72529.1"/>
    <property type="molecule type" value="mRNA"/>
</dbReference>
<feature type="non-terminal residue" evidence="1">
    <location>
        <position position="153"/>
    </location>
</feature>
<reference evidence="1" key="1">
    <citation type="journal article" date="2008" name="Protist">
        <title>Sampling gene diversity across the supergroup Amoebozoa: large EST data sets from Acanthamoeba castellanii, Hartmannella vermiformis, Physarum polycephalum, Hyperamoeba dachnaya and Hyperamoeba sp.</title>
        <authorList>
            <person name="Watkins R.F."/>
            <person name="Gray M.W."/>
        </authorList>
    </citation>
    <scope>NUCLEOTIDE SEQUENCE</scope>
</reference>
<proteinExistence type="evidence at transcript level"/>
<evidence type="ECO:0000313" key="1">
    <source>
        <dbReference type="EMBL" id="ABD72529.1"/>
    </source>
</evidence>
<protein>
    <submittedName>
        <fullName evidence="1">MF12-like protein</fullName>
    </submittedName>
</protein>
<accession>Q207Y6</accession>
<feature type="non-terminal residue" evidence="1">
    <location>
        <position position="1"/>
    </location>
</feature>